<name>A0ABS4KF33_9FIRM</name>
<sequence>MLLSEIVKILDEALKIEIAYEWDNVGLLVGDKEKNIKKIMLTLEITKETIDEAKKNSIDLIISHHPLIFKALKTITTDHEKSKYIIDAIKNDIAIYSSHTNFDMLSGGLNDYVADLLELEDTTALVYETSQEFGIGRIGKLKTKMDINEFSKYVIKKLNLSDVKIVRGSDKNIEKVGVVNGAGIEYWKEAKALGCDIYITGDVKYHEAQDIKEAGMSIIDAGHFGTEKHFNVAMKNFLRNILSKDIEIYNSTSMEDPFLAIQA</sequence>
<gene>
    <name evidence="4" type="ORF">J2Z35_000171</name>
</gene>
<dbReference type="Gene3D" id="3.40.1390.30">
    <property type="entry name" value="NIF3 (NGG1p interacting factor 3)-like"/>
    <property type="match status" value="2"/>
</dbReference>
<keyword evidence="3" id="KW-0479">Metal-binding</keyword>
<dbReference type="NCBIfam" id="TIGR00486">
    <property type="entry name" value="YbgI_SA1388"/>
    <property type="match status" value="1"/>
</dbReference>
<comment type="caution">
    <text evidence="4">The sequence shown here is derived from an EMBL/GenBank/DDBJ whole genome shotgun (WGS) entry which is preliminary data.</text>
</comment>
<dbReference type="SUPFAM" id="SSF102705">
    <property type="entry name" value="NIF3 (NGG1p interacting factor 3)-like"/>
    <property type="match status" value="1"/>
</dbReference>
<dbReference type="Proteomes" id="UP001314903">
    <property type="component" value="Unassembled WGS sequence"/>
</dbReference>
<dbReference type="Pfam" id="PF01784">
    <property type="entry name" value="DUF34_NIF3"/>
    <property type="match status" value="1"/>
</dbReference>
<dbReference type="InterPro" id="IPR036069">
    <property type="entry name" value="DUF34/NIF3_sf"/>
</dbReference>
<dbReference type="PANTHER" id="PTHR13799:SF14">
    <property type="entry name" value="GTP CYCLOHYDROLASE 1 TYPE 2 HOMOLOG"/>
    <property type="match status" value="1"/>
</dbReference>
<keyword evidence="5" id="KW-1185">Reference proteome</keyword>
<dbReference type="InterPro" id="IPR002678">
    <property type="entry name" value="DUF34/NIF3"/>
</dbReference>
<evidence type="ECO:0000256" key="2">
    <source>
        <dbReference type="ARBA" id="ARBA00022112"/>
    </source>
</evidence>
<evidence type="ECO:0000313" key="5">
    <source>
        <dbReference type="Proteomes" id="UP001314903"/>
    </source>
</evidence>
<organism evidence="4 5">
    <name type="scientific">Acetoanaerobium pronyense</name>
    <dbReference type="NCBI Taxonomy" id="1482736"/>
    <lineage>
        <taxon>Bacteria</taxon>
        <taxon>Bacillati</taxon>
        <taxon>Bacillota</taxon>
        <taxon>Clostridia</taxon>
        <taxon>Peptostreptococcales</taxon>
        <taxon>Filifactoraceae</taxon>
        <taxon>Acetoanaerobium</taxon>
    </lineage>
</organism>
<dbReference type="RefSeq" id="WP_209658367.1">
    <property type="nucleotide sequence ID" value="NZ_JAGGLI010000001.1"/>
</dbReference>
<evidence type="ECO:0000313" key="4">
    <source>
        <dbReference type="EMBL" id="MBP2026382.1"/>
    </source>
</evidence>
<comment type="similarity">
    <text evidence="1">Belongs to the GTP cyclohydrolase I type 2/NIF3 family.</text>
</comment>
<protein>
    <recommendedName>
        <fullName evidence="2">GTP cyclohydrolase 1 type 2 homolog</fullName>
    </recommendedName>
</protein>
<evidence type="ECO:0000256" key="3">
    <source>
        <dbReference type="ARBA" id="ARBA00022723"/>
    </source>
</evidence>
<proteinExistence type="inferred from homology"/>
<accession>A0ABS4KF33</accession>
<evidence type="ECO:0000256" key="1">
    <source>
        <dbReference type="ARBA" id="ARBA00006964"/>
    </source>
</evidence>
<reference evidence="4 5" key="1">
    <citation type="submission" date="2021-03" db="EMBL/GenBank/DDBJ databases">
        <title>Genomic Encyclopedia of Type Strains, Phase IV (KMG-IV): sequencing the most valuable type-strain genomes for metagenomic binning, comparative biology and taxonomic classification.</title>
        <authorList>
            <person name="Goeker M."/>
        </authorList>
    </citation>
    <scope>NUCLEOTIDE SEQUENCE [LARGE SCALE GENOMIC DNA]</scope>
    <source>
        <strain evidence="4 5">DSM 27512</strain>
    </source>
</reference>
<dbReference type="EMBL" id="JAGGLI010000001">
    <property type="protein sequence ID" value="MBP2026382.1"/>
    <property type="molecule type" value="Genomic_DNA"/>
</dbReference>
<dbReference type="PANTHER" id="PTHR13799">
    <property type="entry name" value="NGG1 INTERACTING FACTOR 3"/>
    <property type="match status" value="1"/>
</dbReference>